<dbReference type="RefSeq" id="WP_169924072.1">
    <property type="nucleotide sequence ID" value="NZ_AP014936.1"/>
</dbReference>
<gene>
    <name evidence="2" type="ORF">SVA_2497</name>
</gene>
<evidence type="ECO:0000313" key="3">
    <source>
        <dbReference type="Proteomes" id="UP000218899"/>
    </source>
</evidence>
<feature type="transmembrane region" description="Helical" evidence="1">
    <location>
        <begin position="61"/>
        <end position="80"/>
    </location>
</feature>
<dbReference type="KEGG" id="sva:SVA_2497"/>
<reference evidence="2 3" key="1">
    <citation type="submission" date="2015-08" db="EMBL/GenBank/DDBJ databases">
        <title>Complete genome sequence of Sulfurifustis variabilis.</title>
        <authorList>
            <person name="Miura A."/>
            <person name="Kojima H."/>
            <person name="Fukui M."/>
        </authorList>
    </citation>
    <scope>NUCLEOTIDE SEQUENCE [LARGE SCALE GENOMIC DNA]</scope>
    <source>
        <strain evidence="3">skN76</strain>
    </source>
</reference>
<dbReference type="EMBL" id="AP014936">
    <property type="protein sequence ID" value="BAU49045.1"/>
    <property type="molecule type" value="Genomic_DNA"/>
</dbReference>
<sequence>MKRPLRALAAASYLGLLALVIVWEGWLAPPTPVPRAFWMGLKALPLLVPLYPLLRGGGRAHVLSALLVLLYFSEGVAVAYTDGRREAWGGVAYGLTQTALAVAFIVSATFYARVIGRDRPVRDSSGMEP</sequence>
<dbReference type="Pfam" id="PF09842">
    <property type="entry name" value="DUF2069"/>
    <property type="match status" value="1"/>
</dbReference>
<name>A0A1B4V6J8_9GAMM</name>
<feature type="transmembrane region" description="Helical" evidence="1">
    <location>
        <begin position="92"/>
        <end position="112"/>
    </location>
</feature>
<proteinExistence type="predicted"/>
<dbReference type="Proteomes" id="UP000218899">
    <property type="component" value="Chromosome"/>
</dbReference>
<keyword evidence="3" id="KW-1185">Reference proteome</keyword>
<keyword evidence="1" id="KW-0812">Transmembrane</keyword>
<dbReference type="InterPro" id="IPR018643">
    <property type="entry name" value="DUF2069_membrane"/>
</dbReference>
<keyword evidence="1" id="KW-0472">Membrane</keyword>
<evidence type="ECO:0000256" key="1">
    <source>
        <dbReference type="SAM" id="Phobius"/>
    </source>
</evidence>
<evidence type="ECO:0000313" key="2">
    <source>
        <dbReference type="EMBL" id="BAU49045.1"/>
    </source>
</evidence>
<feature type="transmembrane region" description="Helical" evidence="1">
    <location>
        <begin position="37"/>
        <end position="54"/>
    </location>
</feature>
<organism evidence="2 3">
    <name type="scientific">Sulfurifustis variabilis</name>
    <dbReference type="NCBI Taxonomy" id="1675686"/>
    <lineage>
        <taxon>Bacteria</taxon>
        <taxon>Pseudomonadati</taxon>
        <taxon>Pseudomonadota</taxon>
        <taxon>Gammaproteobacteria</taxon>
        <taxon>Acidiferrobacterales</taxon>
        <taxon>Acidiferrobacteraceae</taxon>
        <taxon>Sulfurifustis</taxon>
    </lineage>
</organism>
<accession>A0A1B4V6J8</accession>
<protein>
    <submittedName>
        <fullName evidence="2">Membrane protein</fullName>
    </submittedName>
</protein>
<keyword evidence="1" id="KW-1133">Transmembrane helix</keyword>
<dbReference type="AlphaFoldDB" id="A0A1B4V6J8"/>